<keyword evidence="2" id="KW-1185">Reference proteome</keyword>
<accession>A0ACB5T8K8</accession>
<gene>
    <name evidence="1" type="ORF">Amon02_000620400</name>
</gene>
<name>A0ACB5T8K8_AMBMO</name>
<reference evidence="1" key="1">
    <citation type="submission" date="2023-04" db="EMBL/GenBank/DDBJ databases">
        <title>Ambrosiozyma monospora NBRC 10751.</title>
        <authorList>
            <person name="Ichikawa N."/>
            <person name="Sato H."/>
            <person name="Tonouchi N."/>
        </authorList>
    </citation>
    <scope>NUCLEOTIDE SEQUENCE</scope>
    <source>
        <strain evidence="1">NBRC 10751</strain>
    </source>
</reference>
<dbReference type="Proteomes" id="UP001165064">
    <property type="component" value="Unassembled WGS sequence"/>
</dbReference>
<dbReference type="EMBL" id="BSXS01004788">
    <property type="protein sequence ID" value="GME83489.1"/>
    <property type="molecule type" value="Genomic_DNA"/>
</dbReference>
<evidence type="ECO:0000313" key="2">
    <source>
        <dbReference type="Proteomes" id="UP001165064"/>
    </source>
</evidence>
<sequence length="485" mass="53899">MVRGFESIFKYRSKTYHTKHDIIDMSNIDDMTMNIDTTSNNNNGMLINYPSGAFNTLLTPVSTIGQIDSDIELASRPQSPSKPMVANDDIMIDDDDMINDNDKDGDLVLEEDHIPAPVPFTTSLNMSAATSAPQSVSVNAPPVSTPMETSLPTPVQTEIAPSDGDSDISVKQPINEDEDSELEYESEEVEIEVVRTSMGEDDEGIDAVSNIQENTTKKEDKIVERTNEEAVSTGDVVETTKTDDTKNLTTKSSNHETVHIDDDFAELFDDDDDRIEIPKDIELQALVSATSEKSNSDTETKHVNDNDAHDETSSLPKNAAPKTTQDDNKVILIESENEEELNSTHPISVATSKSGNSHEVITDDEIQIVGSNEKQLELHTEIPLYIDLISAFYKLYQPTITEDADFESLPVLFDNAKEILHSSLHRLIQLIKFKLNPEELGELVLIFKDLDNLRISEDDVTGKDILLNDIIELFVSLRHNSARFG</sequence>
<comment type="caution">
    <text evidence="1">The sequence shown here is derived from an EMBL/GenBank/DDBJ whole genome shotgun (WGS) entry which is preliminary data.</text>
</comment>
<protein>
    <submittedName>
        <fullName evidence="1">Unnamed protein product</fullName>
    </submittedName>
</protein>
<organism evidence="1 2">
    <name type="scientific">Ambrosiozyma monospora</name>
    <name type="common">Yeast</name>
    <name type="synonym">Endomycopsis monosporus</name>
    <dbReference type="NCBI Taxonomy" id="43982"/>
    <lineage>
        <taxon>Eukaryota</taxon>
        <taxon>Fungi</taxon>
        <taxon>Dikarya</taxon>
        <taxon>Ascomycota</taxon>
        <taxon>Saccharomycotina</taxon>
        <taxon>Pichiomycetes</taxon>
        <taxon>Pichiales</taxon>
        <taxon>Pichiaceae</taxon>
        <taxon>Ambrosiozyma</taxon>
    </lineage>
</organism>
<proteinExistence type="predicted"/>
<evidence type="ECO:0000313" key="1">
    <source>
        <dbReference type="EMBL" id="GME83489.1"/>
    </source>
</evidence>